<dbReference type="EMBL" id="CAJNOV010007029">
    <property type="protein sequence ID" value="CAF1267164.1"/>
    <property type="molecule type" value="Genomic_DNA"/>
</dbReference>
<gene>
    <name evidence="3" type="ORF">BYL167_LOCUS47799</name>
    <name evidence="2" type="ORF">CJN711_LOCUS15289</name>
</gene>
<protein>
    <submittedName>
        <fullName evidence="2">Uncharacterized protein</fullName>
    </submittedName>
</protein>
<accession>A0A815BBQ8</accession>
<feature type="region of interest" description="Disordered" evidence="1">
    <location>
        <begin position="1"/>
        <end position="24"/>
    </location>
</feature>
<reference evidence="2" key="1">
    <citation type="submission" date="2021-02" db="EMBL/GenBank/DDBJ databases">
        <authorList>
            <person name="Nowell W R."/>
        </authorList>
    </citation>
    <scope>NUCLEOTIDE SEQUENCE</scope>
</reference>
<dbReference type="Proteomes" id="UP000663855">
    <property type="component" value="Unassembled WGS sequence"/>
</dbReference>
<comment type="caution">
    <text evidence="2">The sequence shown here is derived from an EMBL/GenBank/DDBJ whole genome shotgun (WGS) entry which is preliminary data.</text>
</comment>
<evidence type="ECO:0000256" key="1">
    <source>
        <dbReference type="SAM" id="MobiDB-lite"/>
    </source>
</evidence>
<evidence type="ECO:0000313" key="4">
    <source>
        <dbReference type="Proteomes" id="UP000663855"/>
    </source>
</evidence>
<organism evidence="2 4">
    <name type="scientific">Rotaria magnacalcarata</name>
    <dbReference type="NCBI Taxonomy" id="392030"/>
    <lineage>
        <taxon>Eukaryota</taxon>
        <taxon>Metazoa</taxon>
        <taxon>Spiralia</taxon>
        <taxon>Gnathifera</taxon>
        <taxon>Rotifera</taxon>
        <taxon>Eurotatoria</taxon>
        <taxon>Bdelloidea</taxon>
        <taxon>Philodinida</taxon>
        <taxon>Philodinidae</taxon>
        <taxon>Rotaria</taxon>
    </lineage>
</organism>
<sequence length="51" mass="5614">VECTVTTPKTVPHDQHKDVAKFDDSPPKLVIDISEEIFSSQSITTDNASQN</sequence>
<evidence type="ECO:0000313" key="3">
    <source>
        <dbReference type="EMBL" id="CAF4792836.1"/>
    </source>
</evidence>
<feature type="compositionally biased region" description="Basic and acidic residues" evidence="1">
    <location>
        <begin position="11"/>
        <end position="24"/>
    </location>
</feature>
<name>A0A815BBQ8_9BILA</name>
<dbReference type="Proteomes" id="UP000681967">
    <property type="component" value="Unassembled WGS sequence"/>
</dbReference>
<evidence type="ECO:0000313" key="2">
    <source>
        <dbReference type="EMBL" id="CAF1267164.1"/>
    </source>
</evidence>
<dbReference type="EMBL" id="CAJOBH010138359">
    <property type="protein sequence ID" value="CAF4792836.1"/>
    <property type="molecule type" value="Genomic_DNA"/>
</dbReference>
<feature type="non-terminal residue" evidence="2">
    <location>
        <position position="1"/>
    </location>
</feature>
<proteinExistence type="predicted"/>
<dbReference type="AlphaFoldDB" id="A0A815BBQ8"/>